<keyword evidence="6" id="KW-0663">Pyridoxal phosphate</keyword>
<dbReference type="InterPro" id="IPR015424">
    <property type="entry name" value="PyrdxlP-dep_Trfase"/>
</dbReference>
<gene>
    <name evidence="10" type="ORF">MIMGU_mgv1a0079831mg</name>
</gene>
<dbReference type="GO" id="GO:0005739">
    <property type="term" value="C:mitochondrion"/>
    <property type="evidence" value="ECO:0000318"/>
    <property type="project" value="GO_Central"/>
</dbReference>
<organism evidence="10 11">
    <name type="scientific">Erythranthe guttata</name>
    <name type="common">Yellow monkey flower</name>
    <name type="synonym">Mimulus guttatus</name>
    <dbReference type="NCBI Taxonomy" id="4155"/>
    <lineage>
        <taxon>Eukaryota</taxon>
        <taxon>Viridiplantae</taxon>
        <taxon>Streptophyta</taxon>
        <taxon>Embryophyta</taxon>
        <taxon>Tracheophyta</taxon>
        <taxon>Spermatophyta</taxon>
        <taxon>Magnoliopsida</taxon>
        <taxon>eudicotyledons</taxon>
        <taxon>Gunneridae</taxon>
        <taxon>Pentapetalae</taxon>
        <taxon>asterids</taxon>
        <taxon>lamiids</taxon>
        <taxon>Lamiales</taxon>
        <taxon>Phrymaceae</taxon>
        <taxon>Erythranthe</taxon>
    </lineage>
</organism>
<dbReference type="Pfam" id="PF00155">
    <property type="entry name" value="Aminotran_1_2"/>
    <property type="match status" value="1"/>
</dbReference>
<keyword evidence="5 8" id="KW-0808">Transferase</keyword>
<evidence type="ECO:0000256" key="7">
    <source>
        <dbReference type="ARBA" id="ARBA00049185"/>
    </source>
</evidence>
<dbReference type="GO" id="GO:0030170">
    <property type="term" value="F:pyridoxal phosphate binding"/>
    <property type="evidence" value="ECO:0007669"/>
    <property type="project" value="InterPro"/>
</dbReference>
<dbReference type="Gene3D" id="3.40.640.10">
    <property type="entry name" value="Type I PLP-dependent aspartate aminotransferase-like (Major domain)"/>
    <property type="match status" value="1"/>
</dbReference>
<protein>
    <recommendedName>
        <fullName evidence="8">Aspartate aminotransferase</fullName>
        <ecNumber evidence="8">2.6.1.1</ecNumber>
    </recommendedName>
</protein>
<evidence type="ECO:0000256" key="8">
    <source>
        <dbReference type="RuleBase" id="RU000480"/>
    </source>
</evidence>
<comment type="cofactor">
    <cofactor evidence="1">
        <name>pyridoxal 5'-phosphate</name>
        <dbReference type="ChEBI" id="CHEBI:597326"/>
    </cofactor>
</comment>
<sequence>MADSVFANVVRAPEDPILGVTVAYNKDQSPVKLNLGVGAYRTEEGKPLVLNVVRKAEQLLVNDPSRVKEYLPITGLADFNKLSAKLILGANSPAIQENRVTTVQCLSGTGSLRVGGEFLAKHYHEKTIYIPLPTWGNHPKIFTLAGLSVKTYRYYDPNTRGLDFSGLLEDLGNAPSGAIVLLHACAHNPTGVDPTSDQWEQIRQLMRSKGLLPFFDSAYQGFASGNLDSDAGSVRMFVADGGECVAAQSYAKNMGLYGERVGALSIVCKSADVAARVESQLKLVIRPMYSNPPLHGASIVANILKDGGIIVIYIAGVFKSS</sequence>
<dbReference type="AlphaFoldDB" id="A0A022QZB6"/>
<comment type="similarity">
    <text evidence="2">Belongs to the class-I pyridoxal-phosphate-dependent aminotransferase family.</text>
</comment>
<dbReference type="PANTHER" id="PTHR11879:SF22">
    <property type="entry name" value="ASPARTATE AMINOTRANSFERASE, MITOCHONDRIAL"/>
    <property type="match status" value="1"/>
</dbReference>
<comment type="catalytic activity">
    <reaction evidence="7 8">
        <text>L-aspartate + 2-oxoglutarate = oxaloacetate + L-glutamate</text>
        <dbReference type="Rhea" id="RHEA:21824"/>
        <dbReference type="ChEBI" id="CHEBI:16452"/>
        <dbReference type="ChEBI" id="CHEBI:16810"/>
        <dbReference type="ChEBI" id="CHEBI:29985"/>
        <dbReference type="ChEBI" id="CHEBI:29991"/>
        <dbReference type="EC" id="2.6.1.1"/>
    </reaction>
</comment>
<dbReference type="FunFam" id="3.40.640.10:FF:000052">
    <property type="entry name" value="Aspartate aminotransferase"/>
    <property type="match status" value="1"/>
</dbReference>
<keyword evidence="4 8" id="KW-0032">Aminotransferase</keyword>
<evidence type="ECO:0000256" key="2">
    <source>
        <dbReference type="ARBA" id="ARBA00007441"/>
    </source>
</evidence>
<evidence type="ECO:0000256" key="4">
    <source>
        <dbReference type="ARBA" id="ARBA00022576"/>
    </source>
</evidence>
<dbReference type="CDD" id="cd00609">
    <property type="entry name" value="AAT_like"/>
    <property type="match status" value="1"/>
</dbReference>
<evidence type="ECO:0000313" key="11">
    <source>
        <dbReference type="Proteomes" id="UP000030748"/>
    </source>
</evidence>
<dbReference type="InterPro" id="IPR015421">
    <property type="entry name" value="PyrdxlP-dep_Trfase_major"/>
</dbReference>
<evidence type="ECO:0000256" key="3">
    <source>
        <dbReference type="ARBA" id="ARBA00011738"/>
    </source>
</evidence>
<feature type="non-terminal residue" evidence="10">
    <location>
        <position position="321"/>
    </location>
</feature>
<name>A0A022QZB6_ERYGU</name>
<dbReference type="GO" id="GO:0004069">
    <property type="term" value="F:L-aspartate:2-oxoglutarate aminotransferase activity"/>
    <property type="evidence" value="ECO:0000318"/>
    <property type="project" value="GO_Central"/>
</dbReference>
<dbReference type="EC" id="2.6.1.1" evidence="8"/>
<proteinExistence type="inferred from homology"/>
<accession>A0A022QZB6</accession>
<evidence type="ECO:0000256" key="5">
    <source>
        <dbReference type="ARBA" id="ARBA00022679"/>
    </source>
</evidence>
<feature type="domain" description="Aminotransferase class I/classII large" evidence="9">
    <location>
        <begin position="32"/>
        <end position="306"/>
    </location>
</feature>
<dbReference type="EMBL" id="KI630818">
    <property type="protein sequence ID" value="EYU32934.1"/>
    <property type="molecule type" value="Genomic_DNA"/>
</dbReference>
<dbReference type="InterPro" id="IPR000796">
    <property type="entry name" value="Asp_trans"/>
</dbReference>
<dbReference type="GO" id="GO:0006520">
    <property type="term" value="P:amino acid metabolic process"/>
    <property type="evidence" value="ECO:0007669"/>
    <property type="project" value="InterPro"/>
</dbReference>
<dbReference type="Proteomes" id="UP000030748">
    <property type="component" value="Unassembled WGS sequence"/>
</dbReference>
<dbReference type="PRINTS" id="PR00799">
    <property type="entry name" value="TRANSAMINASE"/>
</dbReference>
<dbReference type="PANTHER" id="PTHR11879">
    <property type="entry name" value="ASPARTATE AMINOTRANSFERASE"/>
    <property type="match status" value="1"/>
</dbReference>
<dbReference type="SUPFAM" id="SSF53383">
    <property type="entry name" value="PLP-dependent transferases"/>
    <property type="match status" value="1"/>
</dbReference>
<dbReference type="eggNOG" id="KOG1411">
    <property type="taxonomic scope" value="Eukaryota"/>
</dbReference>
<comment type="miscellaneous">
    <text evidence="8">In eukaryotes there are cytoplasmic, mitochondrial and chloroplastic isozymes.</text>
</comment>
<keyword evidence="11" id="KW-1185">Reference proteome</keyword>
<evidence type="ECO:0000256" key="6">
    <source>
        <dbReference type="ARBA" id="ARBA00022898"/>
    </source>
</evidence>
<evidence type="ECO:0000313" key="10">
    <source>
        <dbReference type="EMBL" id="EYU32934.1"/>
    </source>
</evidence>
<dbReference type="InterPro" id="IPR004838">
    <property type="entry name" value="NHTrfase_class1_PyrdxlP-BS"/>
</dbReference>
<dbReference type="PROSITE" id="PS00105">
    <property type="entry name" value="AA_TRANSFER_CLASS_1"/>
    <property type="match status" value="1"/>
</dbReference>
<reference evidence="10 11" key="1">
    <citation type="journal article" date="2013" name="Proc. Natl. Acad. Sci. U.S.A.">
        <title>Fine-scale variation in meiotic recombination in Mimulus inferred from population shotgun sequencing.</title>
        <authorList>
            <person name="Hellsten U."/>
            <person name="Wright K.M."/>
            <person name="Jenkins J."/>
            <person name="Shu S."/>
            <person name="Yuan Y."/>
            <person name="Wessler S.R."/>
            <person name="Schmutz J."/>
            <person name="Willis J.H."/>
            <person name="Rokhsar D.S."/>
        </authorList>
    </citation>
    <scope>NUCLEOTIDE SEQUENCE [LARGE SCALE GENOMIC DNA]</scope>
    <source>
        <strain evidence="11">cv. DUN x IM62</strain>
    </source>
</reference>
<evidence type="ECO:0000259" key="9">
    <source>
        <dbReference type="Pfam" id="PF00155"/>
    </source>
</evidence>
<evidence type="ECO:0000256" key="1">
    <source>
        <dbReference type="ARBA" id="ARBA00001933"/>
    </source>
</evidence>
<comment type="subunit">
    <text evidence="3 8">Homodimer.</text>
</comment>
<dbReference type="InterPro" id="IPR004839">
    <property type="entry name" value="Aminotransferase_I/II_large"/>
</dbReference>
<dbReference type="STRING" id="4155.A0A022QZB6"/>